<evidence type="ECO:0000256" key="3">
    <source>
        <dbReference type="ARBA" id="ARBA00022833"/>
    </source>
</evidence>
<dbReference type="PROSITE" id="PS50016">
    <property type="entry name" value="ZF_PHD_2"/>
    <property type="match status" value="1"/>
</dbReference>
<evidence type="ECO:0000313" key="9">
    <source>
        <dbReference type="Proteomes" id="UP001373714"/>
    </source>
</evidence>
<dbReference type="InterPro" id="IPR001841">
    <property type="entry name" value="Znf_RING"/>
</dbReference>
<dbReference type="PROSITE" id="PS01359">
    <property type="entry name" value="ZF_PHD_1"/>
    <property type="match status" value="1"/>
</dbReference>
<evidence type="ECO:0000256" key="2">
    <source>
        <dbReference type="ARBA" id="ARBA00022771"/>
    </source>
</evidence>
<feature type="domain" description="RING-type" evidence="7">
    <location>
        <begin position="4"/>
        <end position="66"/>
    </location>
</feature>
<dbReference type="PROSITE" id="PS50089">
    <property type="entry name" value="ZF_RING_2"/>
    <property type="match status" value="1"/>
</dbReference>
<dbReference type="InterPro" id="IPR013083">
    <property type="entry name" value="Znf_RING/FYVE/PHD"/>
</dbReference>
<dbReference type="InterPro" id="IPR019786">
    <property type="entry name" value="Zinc_finger_PHD-type_CS"/>
</dbReference>
<evidence type="ECO:0000256" key="1">
    <source>
        <dbReference type="ARBA" id="ARBA00022723"/>
    </source>
</evidence>
<feature type="compositionally biased region" description="Polar residues" evidence="5">
    <location>
        <begin position="495"/>
        <end position="505"/>
    </location>
</feature>
<feature type="region of interest" description="Disordered" evidence="5">
    <location>
        <begin position="288"/>
        <end position="505"/>
    </location>
</feature>
<keyword evidence="1" id="KW-0479">Metal-binding</keyword>
<dbReference type="InterPro" id="IPR019787">
    <property type="entry name" value="Znf_PHD-finger"/>
</dbReference>
<reference evidence="8 9" key="1">
    <citation type="submission" date="2019-10" db="EMBL/GenBank/DDBJ databases">
        <authorList>
            <person name="Palmer J.M."/>
        </authorList>
    </citation>
    <scope>NUCLEOTIDE SEQUENCE [LARGE SCALE GENOMIC DNA]</scope>
    <source>
        <strain evidence="8 9">TWF730</strain>
    </source>
</reference>
<dbReference type="EMBL" id="JAVHNS010000004">
    <property type="protein sequence ID" value="KAK6358354.1"/>
    <property type="molecule type" value="Genomic_DNA"/>
</dbReference>
<feature type="compositionally biased region" description="Polar residues" evidence="5">
    <location>
        <begin position="387"/>
        <end position="403"/>
    </location>
</feature>
<name>A0AAV9VAY6_9PEZI</name>
<dbReference type="PANTHER" id="PTHR12618:SF20">
    <property type="entry name" value="PHD AND RING FINGER DOMAIN-CONTAINING PROTEIN 1"/>
    <property type="match status" value="1"/>
</dbReference>
<evidence type="ECO:0000256" key="4">
    <source>
        <dbReference type="PROSITE-ProRule" id="PRU00175"/>
    </source>
</evidence>
<evidence type="ECO:0000259" key="7">
    <source>
        <dbReference type="PROSITE" id="PS50089"/>
    </source>
</evidence>
<feature type="compositionally biased region" description="Pro residues" evidence="5">
    <location>
        <begin position="481"/>
        <end position="493"/>
    </location>
</feature>
<evidence type="ECO:0000313" key="8">
    <source>
        <dbReference type="EMBL" id="KAK6358354.1"/>
    </source>
</evidence>
<dbReference type="Gene3D" id="3.30.40.10">
    <property type="entry name" value="Zinc/RING finger domain, C3HC4 (zinc finger)"/>
    <property type="match status" value="2"/>
</dbReference>
<dbReference type="PANTHER" id="PTHR12618">
    <property type="entry name" value="PHD AND RING FINGER DOMAIN-CONTAINING PROTEIN 1"/>
    <property type="match status" value="1"/>
</dbReference>
<accession>A0AAV9VAY6</accession>
<feature type="compositionally biased region" description="Pro residues" evidence="5">
    <location>
        <begin position="446"/>
        <end position="458"/>
    </location>
</feature>
<dbReference type="SUPFAM" id="SSF57850">
    <property type="entry name" value="RING/U-box"/>
    <property type="match status" value="1"/>
</dbReference>
<dbReference type="GO" id="GO:0008270">
    <property type="term" value="F:zinc ion binding"/>
    <property type="evidence" value="ECO:0007669"/>
    <property type="project" value="UniProtKB-KW"/>
</dbReference>
<keyword evidence="3" id="KW-0862">Zinc</keyword>
<feature type="compositionally biased region" description="Basic and acidic residues" evidence="5">
    <location>
        <begin position="288"/>
        <end position="300"/>
    </location>
</feature>
<keyword evidence="2 4" id="KW-0863">Zinc-finger</keyword>
<evidence type="ECO:0000256" key="5">
    <source>
        <dbReference type="SAM" id="MobiDB-lite"/>
    </source>
</evidence>
<dbReference type="InterPro" id="IPR011011">
    <property type="entry name" value="Znf_FYVE_PHD"/>
</dbReference>
<gene>
    <name evidence="8" type="ORF">TWF730_007698</name>
</gene>
<evidence type="ECO:0000259" key="6">
    <source>
        <dbReference type="PROSITE" id="PS50016"/>
    </source>
</evidence>
<dbReference type="InterPro" id="IPR001965">
    <property type="entry name" value="Znf_PHD"/>
</dbReference>
<keyword evidence="9" id="KW-1185">Reference proteome</keyword>
<dbReference type="SUPFAM" id="SSF57903">
    <property type="entry name" value="FYVE/PHD zinc finger"/>
    <property type="match status" value="1"/>
</dbReference>
<dbReference type="SMART" id="SM00184">
    <property type="entry name" value="RING"/>
    <property type="match status" value="2"/>
</dbReference>
<sequence>MDPCIVCLAELPDKNLPRTGADGLPISYNLDDLAEFLLARLPCSHFMHNSCLKPWVERANSCPICRKAFNVVELVTSPNGEPLSSYTVDDKTQISESNDHNLLPSGTSENDRGRVGGFSHECFICNESGYSDLLLFCDDCRSPYHTYCLGIEAAPRGLWYCPPCVIERPSLGSRNNDSRPARGSRTRPTYDPWERVWLTVGGRYEALEVEYSTNNEDDVQPESIERGVSAWNRRIDVARRLGAAEVLNEAVPRILERLPLVHKEPEMSPEEEEAWAMFEEAEDALLHPEEPEESEGHQEPMDETQDQAAENNSAASRKRRLSKLLTSSPQAERKTRDDGTFVDIESQDVPPESPSQPVQERKLKRPRTRRLVPQSLANIDSPPVETIQPQLQSVETGSNSPTATRDPAPSSPTLLDTLLADIDKPQPSTMAGLKFPRPISSNRPTFLPPSSPLTPPMEGPDSSPSSPVHEYPLPQEVTLPHSPPAEPSSPPPRQDSASPSGISFSNKKEIEKLVRLALAPHYQAGDMSGDQFAEINKAVSRNLYNKITGDGRIREWEKTRWMGYAKKEVEKHVEILKGSKA</sequence>
<dbReference type="Pfam" id="PF13639">
    <property type="entry name" value="zf-RING_2"/>
    <property type="match status" value="1"/>
</dbReference>
<dbReference type="Pfam" id="PF00628">
    <property type="entry name" value="PHD"/>
    <property type="match status" value="1"/>
</dbReference>
<protein>
    <submittedName>
        <fullName evidence="8">Uncharacterized protein</fullName>
    </submittedName>
</protein>
<organism evidence="8 9">
    <name type="scientific">Orbilia blumenaviensis</name>
    <dbReference type="NCBI Taxonomy" id="1796055"/>
    <lineage>
        <taxon>Eukaryota</taxon>
        <taxon>Fungi</taxon>
        <taxon>Dikarya</taxon>
        <taxon>Ascomycota</taxon>
        <taxon>Pezizomycotina</taxon>
        <taxon>Orbiliomycetes</taxon>
        <taxon>Orbiliales</taxon>
        <taxon>Orbiliaceae</taxon>
        <taxon>Orbilia</taxon>
    </lineage>
</organism>
<proteinExistence type="predicted"/>
<feature type="domain" description="PHD-type" evidence="6">
    <location>
        <begin position="119"/>
        <end position="167"/>
    </location>
</feature>
<dbReference type="AlphaFoldDB" id="A0AAV9VAY6"/>
<comment type="caution">
    <text evidence="8">The sequence shown here is derived from an EMBL/GenBank/DDBJ whole genome shotgun (WGS) entry which is preliminary data.</text>
</comment>
<dbReference type="SMART" id="SM00249">
    <property type="entry name" value="PHD"/>
    <property type="match status" value="1"/>
</dbReference>
<feature type="compositionally biased region" description="Polar residues" evidence="5">
    <location>
        <begin position="306"/>
        <end position="315"/>
    </location>
</feature>
<dbReference type="Proteomes" id="UP001373714">
    <property type="component" value="Unassembled WGS sequence"/>
</dbReference>
<dbReference type="InterPro" id="IPR047157">
    <property type="entry name" value="PHRF1/Atg35"/>
</dbReference>